<protein>
    <recommendedName>
        <fullName evidence="3">Metal-dependent hydrolase</fullName>
    </recommendedName>
</protein>
<dbReference type="PANTHER" id="PTHR39456:SF1">
    <property type="entry name" value="METAL-DEPENDENT HYDROLASE"/>
    <property type="match status" value="1"/>
</dbReference>
<evidence type="ECO:0008006" key="3">
    <source>
        <dbReference type="Google" id="ProtNLM"/>
    </source>
</evidence>
<dbReference type="PANTHER" id="PTHR39456">
    <property type="entry name" value="METAL-DEPENDENT HYDROLASE"/>
    <property type="match status" value="1"/>
</dbReference>
<gene>
    <name evidence="2" type="ORF">MGWOODY_Tha2230</name>
</gene>
<proteinExistence type="predicted"/>
<organism evidence="2">
    <name type="scientific">hydrothermal vent metagenome</name>
    <dbReference type="NCBI Taxonomy" id="652676"/>
    <lineage>
        <taxon>unclassified sequences</taxon>
        <taxon>metagenomes</taxon>
        <taxon>ecological metagenomes</taxon>
    </lineage>
</organism>
<keyword evidence="1" id="KW-1133">Transmembrane helix</keyword>
<dbReference type="InterPro" id="IPR016516">
    <property type="entry name" value="UCP07580"/>
</dbReference>
<reference evidence="2" key="1">
    <citation type="submission" date="2015-10" db="EMBL/GenBank/DDBJ databases">
        <authorList>
            <person name="Gilbert D.G."/>
        </authorList>
    </citation>
    <scope>NUCLEOTIDE SEQUENCE</scope>
</reference>
<accession>A0A160TCR7</accession>
<evidence type="ECO:0000256" key="1">
    <source>
        <dbReference type="SAM" id="Phobius"/>
    </source>
</evidence>
<sequence>MTNATLADTNTGTVRMTAGERAGIPPRRMDFEFTDETTRYWYGDNAFLTTFWTTLSALFPEGETFFVDSVKNYRHIITEQALKDQVSGFIGQEAMHSKEHEAFNGMASKHGFPTEKLDKELGWLFKVIRKVIPKRMQLAATVALEHYTAILAEQLLRDERHQEMFKDKEALKLWMWHALEENEHKIVAYDVYKLAGGNYAERVFVMFIATVIFFTVVGTGHIRLLWADKSLFNFKENWKGLKFLWGFNGLFPRLAGQYFDFYRPSFHPNDHDTEALLDDWRHRMLDEGGMLADQIKNPSKARPAAAV</sequence>
<keyword evidence="1" id="KW-0812">Transmembrane</keyword>
<dbReference type="EMBL" id="CZQC01000050">
    <property type="protein sequence ID" value="CUS41711.1"/>
    <property type="molecule type" value="Genomic_DNA"/>
</dbReference>
<name>A0A160TCR7_9ZZZZ</name>
<dbReference type="Pfam" id="PF10118">
    <property type="entry name" value="Metal_hydrol"/>
    <property type="match status" value="1"/>
</dbReference>
<keyword evidence="1" id="KW-0472">Membrane</keyword>
<dbReference type="PIRSF" id="PIRSF007580">
    <property type="entry name" value="UCP07580"/>
    <property type="match status" value="1"/>
</dbReference>
<feature type="transmembrane region" description="Helical" evidence="1">
    <location>
        <begin position="203"/>
        <end position="226"/>
    </location>
</feature>
<evidence type="ECO:0000313" key="2">
    <source>
        <dbReference type="EMBL" id="CUS41711.1"/>
    </source>
</evidence>
<dbReference type="AlphaFoldDB" id="A0A160TCR7"/>